<reference evidence="2 3" key="1">
    <citation type="submission" date="2018-07" db="EMBL/GenBank/DDBJ databases">
        <title>Genomic Encyclopedia of Type Strains, Phase IV (KMG-IV): sequencing the most valuable type-strain genomes for metagenomic binning, comparative biology and taxonomic classification.</title>
        <authorList>
            <person name="Goeker M."/>
        </authorList>
    </citation>
    <scope>NUCLEOTIDE SEQUENCE [LARGE SCALE GENOMIC DNA]</scope>
    <source>
        <strain evidence="2 3">DSM 25281</strain>
    </source>
</reference>
<organism evidence="2 3">
    <name type="scientific">Falsibacillus pallidus</name>
    <dbReference type="NCBI Taxonomy" id="493781"/>
    <lineage>
        <taxon>Bacteria</taxon>
        <taxon>Bacillati</taxon>
        <taxon>Bacillota</taxon>
        <taxon>Bacilli</taxon>
        <taxon>Bacillales</taxon>
        <taxon>Bacillaceae</taxon>
        <taxon>Falsibacillus</taxon>
    </lineage>
</organism>
<proteinExistence type="predicted"/>
<dbReference type="Proteomes" id="UP000255326">
    <property type="component" value="Unassembled WGS sequence"/>
</dbReference>
<dbReference type="RefSeq" id="WP_114746783.1">
    <property type="nucleotide sequence ID" value="NZ_QQAY01000015.1"/>
</dbReference>
<sequence>MKRWKMLITAALILGGWWMTPDKPASAACANGSYDLLDNDNNQLNSPDNSYSGNWVHASSSLSYRSEHRYLASSPSSGSSDYSWIFPSCSNLYGSLYVYIDNTKFTNANAVYRMYNNSSQVLSTSLNQRYAARGWNYAGKTPGAKTGKVVLSVPSGQLGGTGADAVKVLYSSN</sequence>
<keyword evidence="1" id="KW-0732">Signal</keyword>
<feature type="chain" id="PRO_5016951799" evidence="1">
    <location>
        <begin position="28"/>
        <end position="173"/>
    </location>
</feature>
<comment type="caution">
    <text evidence="2">The sequence shown here is derived from an EMBL/GenBank/DDBJ whole genome shotgun (WGS) entry which is preliminary data.</text>
</comment>
<name>A0A370G5T8_9BACI</name>
<evidence type="ECO:0000313" key="3">
    <source>
        <dbReference type="Proteomes" id="UP000255326"/>
    </source>
</evidence>
<evidence type="ECO:0000313" key="2">
    <source>
        <dbReference type="EMBL" id="RDI39177.1"/>
    </source>
</evidence>
<accession>A0A370G5T8</accession>
<dbReference type="EMBL" id="QQAY01000015">
    <property type="protein sequence ID" value="RDI39177.1"/>
    <property type="molecule type" value="Genomic_DNA"/>
</dbReference>
<dbReference type="AlphaFoldDB" id="A0A370G5T8"/>
<protein>
    <submittedName>
        <fullName evidence="2">Uncharacterized protein</fullName>
    </submittedName>
</protein>
<evidence type="ECO:0000256" key="1">
    <source>
        <dbReference type="SAM" id="SignalP"/>
    </source>
</evidence>
<gene>
    <name evidence="2" type="ORF">DFR59_11584</name>
</gene>
<feature type="signal peptide" evidence="1">
    <location>
        <begin position="1"/>
        <end position="27"/>
    </location>
</feature>
<keyword evidence="3" id="KW-1185">Reference proteome</keyword>